<dbReference type="GO" id="GO:0006355">
    <property type="term" value="P:regulation of DNA-templated transcription"/>
    <property type="evidence" value="ECO:0007669"/>
    <property type="project" value="InterPro"/>
</dbReference>
<dbReference type="AlphaFoldDB" id="A0A3B1AZ90"/>
<protein>
    <submittedName>
        <fullName evidence="6">Signal-transduction regulatory protein FlgR</fullName>
    </submittedName>
</protein>
<reference evidence="6" key="1">
    <citation type="submission" date="2018-06" db="EMBL/GenBank/DDBJ databases">
        <authorList>
            <person name="Zhirakovskaya E."/>
        </authorList>
    </citation>
    <scope>NUCLEOTIDE SEQUENCE</scope>
</reference>
<evidence type="ECO:0000256" key="2">
    <source>
        <dbReference type="ARBA" id="ARBA00022840"/>
    </source>
</evidence>
<accession>A0A3B1AZ90</accession>
<dbReference type="InterPro" id="IPR002197">
    <property type="entry name" value="HTH_Fis"/>
</dbReference>
<evidence type="ECO:0000256" key="4">
    <source>
        <dbReference type="ARBA" id="ARBA00023163"/>
    </source>
</evidence>
<dbReference type="PRINTS" id="PR01590">
    <property type="entry name" value="HTHFIS"/>
</dbReference>
<dbReference type="InterPro" id="IPR027417">
    <property type="entry name" value="P-loop_NTPase"/>
</dbReference>
<dbReference type="GO" id="GO:0043565">
    <property type="term" value="F:sequence-specific DNA binding"/>
    <property type="evidence" value="ECO:0007669"/>
    <property type="project" value="InterPro"/>
</dbReference>
<dbReference type="Pfam" id="PF25601">
    <property type="entry name" value="AAA_lid_14"/>
    <property type="match status" value="1"/>
</dbReference>
<proteinExistence type="predicted"/>
<evidence type="ECO:0000256" key="3">
    <source>
        <dbReference type="ARBA" id="ARBA00023015"/>
    </source>
</evidence>
<dbReference type="InterPro" id="IPR058031">
    <property type="entry name" value="AAA_lid_NorR"/>
</dbReference>
<dbReference type="SUPFAM" id="SSF52540">
    <property type="entry name" value="P-loop containing nucleoside triphosphate hydrolases"/>
    <property type="match status" value="1"/>
</dbReference>
<dbReference type="PROSITE" id="PS50045">
    <property type="entry name" value="SIGMA54_INTERACT_4"/>
    <property type="match status" value="1"/>
</dbReference>
<dbReference type="InterPro" id="IPR025944">
    <property type="entry name" value="Sigma_54_int_dom_CS"/>
</dbReference>
<evidence type="ECO:0000256" key="1">
    <source>
        <dbReference type="ARBA" id="ARBA00022741"/>
    </source>
</evidence>
<feature type="domain" description="Sigma-54 factor interaction" evidence="5">
    <location>
        <begin position="1"/>
        <end position="133"/>
    </location>
</feature>
<organism evidence="6">
    <name type="scientific">hydrothermal vent metagenome</name>
    <dbReference type="NCBI Taxonomy" id="652676"/>
    <lineage>
        <taxon>unclassified sequences</taxon>
        <taxon>metagenomes</taxon>
        <taxon>ecological metagenomes</taxon>
    </lineage>
</organism>
<gene>
    <name evidence="6" type="ORF">MNBD_GAMMA20-248</name>
</gene>
<dbReference type="InterPro" id="IPR009057">
    <property type="entry name" value="Homeodomain-like_sf"/>
</dbReference>
<keyword evidence="3" id="KW-0805">Transcription regulation</keyword>
<dbReference type="PANTHER" id="PTHR32071">
    <property type="entry name" value="TRANSCRIPTIONAL REGULATORY PROTEIN"/>
    <property type="match status" value="1"/>
</dbReference>
<dbReference type="Gene3D" id="3.40.50.300">
    <property type="entry name" value="P-loop containing nucleotide triphosphate hydrolases"/>
    <property type="match status" value="1"/>
</dbReference>
<keyword evidence="4" id="KW-0804">Transcription</keyword>
<dbReference type="Gene3D" id="1.10.8.60">
    <property type="match status" value="1"/>
</dbReference>
<dbReference type="Gene3D" id="1.10.10.60">
    <property type="entry name" value="Homeodomain-like"/>
    <property type="match status" value="1"/>
</dbReference>
<keyword evidence="2" id="KW-0067">ATP-binding</keyword>
<feature type="non-terminal residue" evidence="6">
    <location>
        <position position="1"/>
    </location>
</feature>
<dbReference type="GO" id="GO:0005524">
    <property type="term" value="F:ATP binding"/>
    <property type="evidence" value="ECO:0007669"/>
    <property type="project" value="UniProtKB-KW"/>
</dbReference>
<sequence>TLFIDEICELSLSLQTKLLHALESGTIRRIGGNEHINIDVRIIAATNRDMQCMVAKGQFRQDLYYRLSAFPIPIPPLRNRQEDIIALAEHFLASLPKGKRHIPLPSEVINKLQEHDFPGNIRELRNTIERAVILACDDSLAPAHIVLEDGNTFSNGQEKARQSIEHLIQRRGRLTEQMVLNALTQCDGHRACAAKLLHVSERTLYRHIKQLRID</sequence>
<dbReference type="InterPro" id="IPR002078">
    <property type="entry name" value="Sigma_54_int"/>
</dbReference>
<dbReference type="Pfam" id="PF00158">
    <property type="entry name" value="Sigma54_activat"/>
    <property type="match status" value="1"/>
</dbReference>
<dbReference type="SUPFAM" id="SSF46689">
    <property type="entry name" value="Homeodomain-like"/>
    <property type="match status" value="1"/>
</dbReference>
<dbReference type="Pfam" id="PF02954">
    <property type="entry name" value="HTH_8"/>
    <property type="match status" value="1"/>
</dbReference>
<keyword evidence="1" id="KW-0547">Nucleotide-binding</keyword>
<dbReference type="EMBL" id="UOFU01000169">
    <property type="protein sequence ID" value="VAW99364.1"/>
    <property type="molecule type" value="Genomic_DNA"/>
</dbReference>
<dbReference type="PROSITE" id="PS00688">
    <property type="entry name" value="SIGMA54_INTERACT_3"/>
    <property type="match status" value="1"/>
</dbReference>
<evidence type="ECO:0000259" key="5">
    <source>
        <dbReference type="PROSITE" id="PS50045"/>
    </source>
</evidence>
<name>A0A3B1AZ90_9ZZZZ</name>
<evidence type="ECO:0000313" key="6">
    <source>
        <dbReference type="EMBL" id="VAW99364.1"/>
    </source>
</evidence>